<dbReference type="EMBL" id="DSQF01000020">
    <property type="protein sequence ID" value="HGZ43792.1"/>
    <property type="molecule type" value="Genomic_DNA"/>
</dbReference>
<dbReference type="SMART" id="SM00448">
    <property type="entry name" value="REC"/>
    <property type="match status" value="2"/>
</dbReference>
<dbReference type="CDD" id="cd17546">
    <property type="entry name" value="REC_hyHK_CKI1_RcsC-like"/>
    <property type="match status" value="1"/>
</dbReference>
<evidence type="ECO:0000259" key="12">
    <source>
        <dbReference type="PROSITE" id="PS50110"/>
    </source>
</evidence>
<keyword evidence="3 10" id="KW-0597">Phosphoprotein</keyword>
<dbReference type="Pfam" id="PF00072">
    <property type="entry name" value="Response_reg"/>
    <property type="match status" value="2"/>
</dbReference>
<reference evidence="13" key="1">
    <citation type="journal article" date="2020" name="mSystems">
        <title>Genome- and Community-Level Interaction Insights into Carbon Utilization and Element Cycling Functions of Hydrothermarchaeota in Hydrothermal Sediment.</title>
        <authorList>
            <person name="Zhou Z."/>
            <person name="Liu Y."/>
            <person name="Xu W."/>
            <person name="Pan J."/>
            <person name="Luo Z.H."/>
            <person name="Li M."/>
        </authorList>
    </citation>
    <scope>NUCLEOTIDE SEQUENCE [LARGE SCALE GENOMIC DNA]</scope>
    <source>
        <strain evidence="13">SpSt-381</strain>
    </source>
</reference>
<evidence type="ECO:0000256" key="2">
    <source>
        <dbReference type="ARBA" id="ARBA00022475"/>
    </source>
</evidence>
<name>A0A832MKH1_UNCEI</name>
<keyword evidence="8" id="KW-0902">Two-component regulatory system</keyword>
<evidence type="ECO:0000256" key="11">
    <source>
        <dbReference type="SAM" id="MobiDB-lite"/>
    </source>
</evidence>
<dbReference type="InterPro" id="IPR001789">
    <property type="entry name" value="Sig_transdc_resp-reg_receiver"/>
</dbReference>
<comment type="subcellular location">
    <subcellularLocation>
        <location evidence="1">Cell membrane</location>
        <topology evidence="1">Multi-pass membrane protein</topology>
    </subcellularLocation>
</comment>
<dbReference type="SUPFAM" id="SSF52172">
    <property type="entry name" value="CheY-like"/>
    <property type="match status" value="2"/>
</dbReference>
<evidence type="ECO:0000256" key="9">
    <source>
        <dbReference type="ARBA" id="ARBA00023136"/>
    </source>
</evidence>
<dbReference type="SMART" id="SM00091">
    <property type="entry name" value="PAS"/>
    <property type="match status" value="1"/>
</dbReference>
<dbReference type="SUPFAM" id="SSF55785">
    <property type="entry name" value="PYP-like sensor domain (PAS domain)"/>
    <property type="match status" value="1"/>
</dbReference>
<dbReference type="SUPFAM" id="SSF47226">
    <property type="entry name" value="Histidine-containing phosphotransfer domain, HPT domain"/>
    <property type="match status" value="1"/>
</dbReference>
<evidence type="ECO:0000256" key="10">
    <source>
        <dbReference type="PROSITE-ProRule" id="PRU00169"/>
    </source>
</evidence>
<dbReference type="PANTHER" id="PTHR45339">
    <property type="entry name" value="HYBRID SIGNAL TRANSDUCTION HISTIDINE KINASE J"/>
    <property type="match status" value="1"/>
</dbReference>
<dbReference type="Gene3D" id="3.30.565.10">
    <property type="entry name" value="Histidine kinase-like ATPase, C-terminal domain"/>
    <property type="match status" value="1"/>
</dbReference>
<comment type="caution">
    <text evidence="13">The sequence shown here is derived from an EMBL/GenBank/DDBJ whole genome shotgun (WGS) entry which is preliminary data.</text>
</comment>
<dbReference type="AlphaFoldDB" id="A0A832MKH1"/>
<dbReference type="Gene3D" id="3.30.450.20">
    <property type="entry name" value="PAS domain"/>
    <property type="match status" value="1"/>
</dbReference>
<dbReference type="InterPro" id="IPR036641">
    <property type="entry name" value="HPT_dom_sf"/>
</dbReference>
<dbReference type="Gene3D" id="3.40.50.2300">
    <property type="match status" value="2"/>
</dbReference>
<evidence type="ECO:0000256" key="6">
    <source>
        <dbReference type="ARBA" id="ARBA00022840"/>
    </source>
</evidence>
<evidence type="ECO:0000256" key="5">
    <source>
        <dbReference type="ARBA" id="ARBA00022741"/>
    </source>
</evidence>
<evidence type="ECO:0000256" key="4">
    <source>
        <dbReference type="ARBA" id="ARBA00022692"/>
    </source>
</evidence>
<feature type="modified residue" description="4-aspartylphosphate" evidence="10">
    <location>
        <position position="607"/>
    </location>
</feature>
<keyword evidence="9" id="KW-0472">Membrane</keyword>
<gene>
    <name evidence="13" type="ORF">ENR23_10275</name>
</gene>
<keyword evidence="6" id="KW-0067">ATP-binding</keyword>
<proteinExistence type="predicted"/>
<dbReference type="InterPro" id="IPR036890">
    <property type="entry name" value="HATPase_C_sf"/>
</dbReference>
<feature type="modified residue" description="4-aspartylphosphate" evidence="10">
    <location>
        <position position="459"/>
    </location>
</feature>
<dbReference type="PANTHER" id="PTHR45339:SF1">
    <property type="entry name" value="HYBRID SIGNAL TRANSDUCTION HISTIDINE KINASE J"/>
    <property type="match status" value="1"/>
</dbReference>
<accession>A0A832MKH1</accession>
<evidence type="ECO:0000256" key="7">
    <source>
        <dbReference type="ARBA" id="ARBA00022989"/>
    </source>
</evidence>
<feature type="domain" description="Response regulatory" evidence="12">
    <location>
        <begin position="558"/>
        <end position="677"/>
    </location>
</feature>
<feature type="region of interest" description="Disordered" evidence="11">
    <location>
        <begin position="328"/>
        <end position="348"/>
    </location>
</feature>
<dbReference type="GO" id="GO:0005524">
    <property type="term" value="F:ATP binding"/>
    <property type="evidence" value="ECO:0007669"/>
    <property type="project" value="UniProtKB-KW"/>
</dbReference>
<evidence type="ECO:0000256" key="8">
    <source>
        <dbReference type="ARBA" id="ARBA00023012"/>
    </source>
</evidence>
<organism evidence="13">
    <name type="scientific">Eiseniibacteriota bacterium</name>
    <dbReference type="NCBI Taxonomy" id="2212470"/>
    <lineage>
        <taxon>Bacteria</taxon>
        <taxon>Candidatus Eiseniibacteriota</taxon>
    </lineage>
</organism>
<dbReference type="PROSITE" id="PS50110">
    <property type="entry name" value="RESPONSE_REGULATORY"/>
    <property type="match status" value="2"/>
</dbReference>
<evidence type="ECO:0000313" key="13">
    <source>
        <dbReference type="EMBL" id="HGZ43792.1"/>
    </source>
</evidence>
<dbReference type="InterPro" id="IPR000014">
    <property type="entry name" value="PAS"/>
</dbReference>
<dbReference type="GO" id="GO:0005886">
    <property type="term" value="C:plasma membrane"/>
    <property type="evidence" value="ECO:0007669"/>
    <property type="project" value="UniProtKB-SubCell"/>
</dbReference>
<dbReference type="InterPro" id="IPR011006">
    <property type="entry name" value="CheY-like_superfamily"/>
</dbReference>
<feature type="domain" description="Response regulatory" evidence="12">
    <location>
        <begin position="405"/>
        <end position="526"/>
    </location>
</feature>
<keyword evidence="5" id="KW-0547">Nucleotide-binding</keyword>
<evidence type="ECO:0000256" key="3">
    <source>
        <dbReference type="ARBA" id="ARBA00022553"/>
    </source>
</evidence>
<keyword evidence="4" id="KW-0812">Transmembrane</keyword>
<keyword evidence="2" id="KW-1003">Cell membrane</keyword>
<evidence type="ECO:0000256" key="1">
    <source>
        <dbReference type="ARBA" id="ARBA00004651"/>
    </source>
</evidence>
<protein>
    <submittedName>
        <fullName evidence="13">Response regulator</fullName>
    </submittedName>
</protein>
<dbReference type="GO" id="GO:0000160">
    <property type="term" value="P:phosphorelay signal transduction system"/>
    <property type="evidence" value="ECO:0007669"/>
    <property type="project" value="UniProtKB-KW"/>
</dbReference>
<keyword evidence="7" id="KW-1133">Transmembrane helix</keyword>
<dbReference type="InterPro" id="IPR035965">
    <property type="entry name" value="PAS-like_dom_sf"/>
</dbReference>
<sequence length="833" mass="88478">MKMPEPPGREADPERGQSGLQAIGLVEDALLDALPFPSFVCDRAGTVVAASLAFSTLLGRPHAQVVGLPFLRIVTVSDLPEAGRLFRCEAGDTEALRVASCGVVAGGAETTRARVVVRLHKRPDGALYFVGHLEPLGIGHAGAHAQQRIRDLTGRLARAEHDRSQEGAFLGAVQREFRVAVNWLRNCIGQIVEHTADDRQRAVAREAMNWTRSIGALTHELLDFSRLLSGQAVAQATQFDLGAALEALRAQPLPEGEGEGFRLDVTVAPEVPHHLAGDPGRIRQVLSLALRAMAPDLATPAARLAVERRREDADEVLLDFTISAPRAGAAGRPDAPAAGRTAARPAARPAPLHRLMAERLAAALGGELIEMDSAERAGWRLRVPLRKAGPRSAADAPEVSLRGRRVLVASASGALRVSLQIALRNLGCEPEVAEEGRAALRALRHAAARGVPFDVAIVDLLLHGMDGEQLGAATRGDDALRGTSLVMLTDVGSPGDADWALASGFAAYLVKPVKPKELRSVLARLIAARERRAGAGSAEGRDLVTRHTLREASRPALRALVVDDDRVNLLALRTALERMGHSVTTAESGHEGLERWSEGRFDVVLLDARLPDVDGDQVALTMRARERGRQEPRALILCMSSNQLPGDRERCLAAGADDFLRKPLDPTRIAHYLAGLARGAARLEASPLPDGLADLRASLEAALTPAGAEDPGARGARVLAPAPLDEARLDMASMGIASLRREMLETLVAEVGAGIARFETAVRSGDGGPVSLEADQLHSLCTSVGARRLASLLAPFASAGSSADLDALARALPALRMEEHRLRAYVEDTAEAA</sequence>
<dbReference type="Gene3D" id="1.20.120.160">
    <property type="entry name" value="HPT domain"/>
    <property type="match status" value="1"/>
</dbReference>